<evidence type="ECO:0000259" key="1">
    <source>
        <dbReference type="PROSITE" id="PS51186"/>
    </source>
</evidence>
<dbReference type="PROSITE" id="PS51186">
    <property type="entry name" value="GNAT"/>
    <property type="match status" value="1"/>
</dbReference>
<evidence type="ECO:0000313" key="2">
    <source>
        <dbReference type="EMBL" id="BDZ49718.1"/>
    </source>
</evidence>
<reference evidence="3" key="1">
    <citation type="journal article" date="2019" name="Int. J. Syst. Evol. Microbiol.">
        <title>The Global Catalogue of Microorganisms (GCM) 10K type strain sequencing project: providing services to taxonomists for standard genome sequencing and annotation.</title>
        <authorList>
            <consortium name="The Broad Institute Genomics Platform"/>
            <consortium name="The Broad Institute Genome Sequencing Center for Infectious Disease"/>
            <person name="Wu L."/>
            <person name="Ma J."/>
        </authorList>
    </citation>
    <scope>NUCLEOTIDE SEQUENCE [LARGE SCALE GENOMIC DNA]</scope>
    <source>
        <strain evidence="3">NBRC 108728</strain>
    </source>
</reference>
<sequence>MTSQVVAVRDAVVDDATGIARVHVDSWRETYAGVLNERFFSEDAFQRRAAFWSTYLQLDPRPGFLAVAETGGRIVGFANSGESIGVDAEHGFPAARPITLFSIYLLAQQQGTGAGQALHDSVIGGRPAQLWVLQGNDRATAFYERNGFAFDGAEFVDPRDSNLIELRMVR</sequence>
<name>A0ABN6Y1W9_9MICO</name>
<dbReference type="Gene3D" id="3.40.630.30">
    <property type="match status" value="1"/>
</dbReference>
<proteinExistence type="predicted"/>
<dbReference type="RefSeq" id="WP_286346444.1">
    <property type="nucleotide sequence ID" value="NZ_AP027732.1"/>
</dbReference>
<evidence type="ECO:0000313" key="3">
    <source>
        <dbReference type="Proteomes" id="UP001321486"/>
    </source>
</evidence>
<dbReference type="EMBL" id="AP027732">
    <property type="protein sequence ID" value="BDZ49718.1"/>
    <property type="molecule type" value="Genomic_DNA"/>
</dbReference>
<dbReference type="Pfam" id="PF00583">
    <property type="entry name" value="Acetyltransf_1"/>
    <property type="match status" value="1"/>
</dbReference>
<organism evidence="2 3">
    <name type="scientific">Frondihabitans sucicola</name>
    <dbReference type="NCBI Taxonomy" id="1268041"/>
    <lineage>
        <taxon>Bacteria</taxon>
        <taxon>Bacillati</taxon>
        <taxon>Actinomycetota</taxon>
        <taxon>Actinomycetes</taxon>
        <taxon>Micrococcales</taxon>
        <taxon>Microbacteriaceae</taxon>
        <taxon>Frondihabitans</taxon>
    </lineage>
</organism>
<keyword evidence="3" id="KW-1185">Reference proteome</keyword>
<dbReference type="InterPro" id="IPR000182">
    <property type="entry name" value="GNAT_dom"/>
</dbReference>
<gene>
    <name evidence="2" type="ORF">GCM10025867_19590</name>
</gene>
<accession>A0ABN6Y1W9</accession>
<feature type="domain" description="N-acetyltransferase" evidence="1">
    <location>
        <begin position="6"/>
        <end position="170"/>
    </location>
</feature>
<protein>
    <submittedName>
        <fullName evidence="2">N-acetyltransferase</fullName>
    </submittedName>
</protein>
<dbReference type="SUPFAM" id="SSF55729">
    <property type="entry name" value="Acyl-CoA N-acyltransferases (Nat)"/>
    <property type="match status" value="1"/>
</dbReference>
<dbReference type="InterPro" id="IPR016181">
    <property type="entry name" value="Acyl_CoA_acyltransferase"/>
</dbReference>
<dbReference type="Proteomes" id="UP001321486">
    <property type="component" value="Chromosome"/>
</dbReference>